<dbReference type="RefSeq" id="WP_016456419.1">
    <property type="nucleotide sequence ID" value="NZ_KE150269.1"/>
</dbReference>
<evidence type="ECO:0000313" key="2">
    <source>
        <dbReference type="EMBL" id="EPD32041.1"/>
    </source>
</evidence>
<dbReference type="PATRIC" id="fig|883161.3.peg.1590"/>
<dbReference type="AlphaFoldDB" id="S2VYV0"/>
<dbReference type="OrthoDB" id="4560943at2"/>
<evidence type="ECO:0000313" key="3">
    <source>
        <dbReference type="Proteomes" id="UP000014417"/>
    </source>
</evidence>
<proteinExistence type="predicted"/>
<feature type="compositionally biased region" description="Basic and acidic residues" evidence="1">
    <location>
        <begin position="22"/>
        <end position="40"/>
    </location>
</feature>
<dbReference type="STRING" id="883161.HMPREF9306_01603"/>
<comment type="caution">
    <text evidence="2">The sequence shown here is derived from an EMBL/GenBank/DDBJ whole genome shotgun (WGS) entry which is preliminary data.</text>
</comment>
<sequence length="116" mass="12956">MARPTPRRSALAGASPITPTSDTKKSEQALRPEKDTSTDKRKWRHKVSFYQDPEDTERVRAAILHTMLTEEANRNLSQFINDTVMAEVERLEAKYNGGKPFKGVPSGEMPRGAAAK</sequence>
<reference evidence="2 3" key="1">
    <citation type="submission" date="2013-04" db="EMBL/GenBank/DDBJ databases">
        <title>The Genome Sequence of Propionimicrobium lymphophilum ACS-093-V-SCH5.</title>
        <authorList>
            <consortium name="The Broad Institute Genomics Platform"/>
            <person name="Earl A."/>
            <person name="Ward D."/>
            <person name="Feldgarden M."/>
            <person name="Gevers D."/>
            <person name="Saerens B."/>
            <person name="Vaneechoutte M."/>
            <person name="Walker B."/>
            <person name="Young S."/>
            <person name="Zeng Q."/>
            <person name="Gargeya S."/>
            <person name="Fitzgerald M."/>
            <person name="Haas B."/>
            <person name="Abouelleil A."/>
            <person name="Allen A.W."/>
            <person name="Alvarado L."/>
            <person name="Arachchi H.M."/>
            <person name="Berlin A.M."/>
            <person name="Chapman S.B."/>
            <person name="Gainer-Dewar J."/>
            <person name="Goldberg J."/>
            <person name="Griggs A."/>
            <person name="Gujja S."/>
            <person name="Hansen M."/>
            <person name="Howarth C."/>
            <person name="Imamovic A."/>
            <person name="Ireland A."/>
            <person name="Larimer J."/>
            <person name="McCowan C."/>
            <person name="Murphy C."/>
            <person name="Pearson M."/>
            <person name="Poon T.W."/>
            <person name="Priest M."/>
            <person name="Roberts A."/>
            <person name="Saif S."/>
            <person name="Shea T."/>
            <person name="Sisk P."/>
            <person name="Sykes S."/>
            <person name="Wortman J."/>
            <person name="Nusbaum C."/>
            <person name="Birren B."/>
        </authorList>
    </citation>
    <scope>NUCLEOTIDE SEQUENCE [LARGE SCALE GENOMIC DNA]</scope>
    <source>
        <strain evidence="2 3">ACS-093-V-SCH5</strain>
    </source>
</reference>
<feature type="region of interest" description="Disordered" evidence="1">
    <location>
        <begin position="96"/>
        <end position="116"/>
    </location>
</feature>
<name>S2VYV0_9ACTN</name>
<organism evidence="2 3">
    <name type="scientific">Propionimicrobium lymphophilum ACS-093-V-SCH5</name>
    <dbReference type="NCBI Taxonomy" id="883161"/>
    <lineage>
        <taxon>Bacteria</taxon>
        <taxon>Bacillati</taxon>
        <taxon>Actinomycetota</taxon>
        <taxon>Actinomycetes</taxon>
        <taxon>Propionibacteriales</taxon>
        <taxon>Propionibacteriaceae</taxon>
        <taxon>Propionimicrobium</taxon>
    </lineage>
</organism>
<keyword evidence="3" id="KW-1185">Reference proteome</keyword>
<dbReference type="EMBL" id="AGZR01000009">
    <property type="protein sequence ID" value="EPD32041.1"/>
    <property type="molecule type" value="Genomic_DNA"/>
</dbReference>
<accession>S2VYV0</accession>
<gene>
    <name evidence="2" type="ORF">HMPREF9306_01603</name>
</gene>
<dbReference type="Gene3D" id="6.10.180.30">
    <property type="match status" value="1"/>
</dbReference>
<evidence type="ECO:0000256" key="1">
    <source>
        <dbReference type="SAM" id="MobiDB-lite"/>
    </source>
</evidence>
<feature type="region of interest" description="Disordered" evidence="1">
    <location>
        <begin position="1"/>
        <end position="42"/>
    </location>
</feature>
<dbReference type="HOGENOM" id="CLU_164022_0_0_11"/>
<dbReference type="Proteomes" id="UP000014417">
    <property type="component" value="Unassembled WGS sequence"/>
</dbReference>
<protein>
    <submittedName>
        <fullName evidence="2">Uncharacterized protein</fullName>
    </submittedName>
</protein>